<evidence type="ECO:0000313" key="4">
    <source>
        <dbReference type="EMBL" id="MBF4162934.1"/>
    </source>
</evidence>
<reference evidence="4" key="1">
    <citation type="submission" date="2020-11" db="EMBL/GenBank/DDBJ databases">
        <title>Nocardioides sp. CBS4Y-1, whole genome shotgun sequence.</title>
        <authorList>
            <person name="Tuo L."/>
        </authorList>
    </citation>
    <scope>NUCLEOTIDE SEQUENCE</scope>
    <source>
        <strain evidence="4">CBS4Y-1</strain>
    </source>
</reference>
<evidence type="ECO:0000313" key="5">
    <source>
        <dbReference type="Proteomes" id="UP000656804"/>
    </source>
</evidence>
<dbReference type="InterPro" id="IPR011635">
    <property type="entry name" value="CARDB"/>
</dbReference>
<dbReference type="RefSeq" id="WP_194504202.1">
    <property type="nucleotide sequence ID" value="NZ_JADIVZ010000008.1"/>
</dbReference>
<dbReference type="InterPro" id="IPR013783">
    <property type="entry name" value="Ig-like_fold"/>
</dbReference>
<proteinExistence type="predicted"/>
<keyword evidence="5" id="KW-1185">Reference proteome</keyword>
<dbReference type="AlphaFoldDB" id="A0A930V496"/>
<dbReference type="Gene3D" id="2.60.40.10">
    <property type="entry name" value="Immunoglobulins"/>
    <property type="match status" value="2"/>
</dbReference>
<dbReference type="PROSITE" id="PS51257">
    <property type="entry name" value="PROKAR_LIPOPROTEIN"/>
    <property type="match status" value="1"/>
</dbReference>
<sequence length="1120" mass="116178">MALRIPRIGFLVAVLLGSTSLAALACVPLETAAAAGARPDLVVTRVVPSASVVEAGSSLHVSTTTRNRGRGAAGRSTTSLLLSRDARPSRGDVVLARLAVPRLTRGAGKRVSVAVEAPRTPGSFHLLACADARHAVRETDEDDNCRAISLVVREPARPDLGVTALTVSSPDYRGSGPVVAAGSRQLVQVTTANSASVPAAASLTRVYLSADDAPDAGDVVLGLVQVGQLEGGASQRGSTYADLPDTAGDLFVIACADDDRAVEEADESDNCFSQPITITPGWPDVSVGLGLPGVVDVDGAGGTLPLTITLRNETQVASPATSLQIVSATDELDPASGWSAPDQRRLVVPSLGPSDEAELPVDLALASYSQPQRRAAGLRIVLLAPDGRVLTSATTSLRLHPTYSEGQEPDFTLEDLTTGAFAIAGDLRSSLHVGVDVADLGSLGGVPITSGDPLAVTAEITDTPQWSDGAAVWQSRDWTQDDPARLSFALDWPGQVPADPRYLVVCADAVTSAADAARSTPYWPFEESDESDNCLSRQVSFVDLTRPLTPAEGADPAFPHTPAPASVAVGLDPPTVQQWVPYASDRVLSAQAGAGVHATVRVPAGAFLEDQQVSLTPARVSETDADHPLPFTVLGAVDLEPSDLLAQRRLRVTFTLDEPTDSVVVFGAGADGSNLHLLPVVENPGGGWSTDEISVLTSHLGVFGVAVADPGQLAALHEDWPALSDLQAEAAAAPGALSARASALAGTPPLDPDQDRADRLGMLLARWNEVAIPAYDDALGGDPIAVVSATQTISDWAQQAEQSPAADAVPLPALLDQVPTMIDHLARLGLDQAIASCAPGDGGITALRGMLAARRVALGSGEGDYRRGDWEAALPQCAEVAVDLDLAWETSATETSTWPQPCGSDFPDVTSFDRDWTVVEAGEMKGSTDATLSAEDSQLGGALPLTWDSFSGSRGGSGHDRDSYDWSFCPINDWSVQVDSDPGHDTTFAARVLTVGADRTRSGAADLKVGVHVVPGATVATSTTSEDSVTGHEQGTGSAPYVVPGQAEDRIVTVSAPSDDDPETLSGVGFFSTDDQWDTSRFGGGPTSRLGWGGTVIGASTTDATYTITVSPVWQLSARR</sequence>
<feature type="domain" description="CARDB" evidence="3">
    <location>
        <begin position="38"/>
        <end position="146"/>
    </location>
</feature>
<gene>
    <name evidence="4" type="ORF">ISG29_14665</name>
</gene>
<accession>A0A930V496</accession>
<keyword evidence="2" id="KW-0732">Signal</keyword>
<feature type="signal peptide" evidence="2">
    <location>
        <begin position="1"/>
        <end position="25"/>
    </location>
</feature>
<evidence type="ECO:0000256" key="1">
    <source>
        <dbReference type="SAM" id="MobiDB-lite"/>
    </source>
</evidence>
<evidence type="ECO:0000259" key="3">
    <source>
        <dbReference type="Pfam" id="PF07705"/>
    </source>
</evidence>
<feature type="chain" id="PRO_5039190568" description="CARDB domain-containing protein" evidence="2">
    <location>
        <begin position="26"/>
        <end position="1120"/>
    </location>
</feature>
<comment type="caution">
    <text evidence="4">The sequence shown here is derived from an EMBL/GenBank/DDBJ whole genome shotgun (WGS) entry which is preliminary data.</text>
</comment>
<dbReference type="EMBL" id="JADIVZ010000008">
    <property type="protein sequence ID" value="MBF4162934.1"/>
    <property type="molecule type" value="Genomic_DNA"/>
</dbReference>
<evidence type="ECO:0000256" key="2">
    <source>
        <dbReference type="SAM" id="SignalP"/>
    </source>
</evidence>
<feature type="region of interest" description="Disordered" evidence="1">
    <location>
        <begin position="60"/>
        <end position="79"/>
    </location>
</feature>
<protein>
    <recommendedName>
        <fullName evidence="3">CARDB domain-containing protein</fullName>
    </recommendedName>
</protein>
<name>A0A930V496_9ACTN</name>
<dbReference type="GO" id="GO:0005975">
    <property type="term" value="P:carbohydrate metabolic process"/>
    <property type="evidence" value="ECO:0007669"/>
    <property type="project" value="UniProtKB-ARBA"/>
</dbReference>
<organism evidence="4 5">
    <name type="scientific">Nocardioides acrostichi</name>
    <dbReference type="NCBI Taxonomy" id="2784339"/>
    <lineage>
        <taxon>Bacteria</taxon>
        <taxon>Bacillati</taxon>
        <taxon>Actinomycetota</taxon>
        <taxon>Actinomycetes</taxon>
        <taxon>Propionibacteriales</taxon>
        <taxon>Nocardioidaceae</taxon>
        <taxon>Nocardioides</taxon>
    </lineage>
</organism>
<dbReference type="Proteomes" id="UP000656804">
    <property type="component" value="Unassembled WGS sequence"/>
</dbReference>
<dbReference type="Pfam" id="PF07705">
    <property type="entry name" value="CARDB"/>
    <property type="match status" value="1"/>
</dbReference>